<evidence type="ECO:0000259" key="1">
    <source>
        <dbReference type="PROSITE" id="PS50011"/>
    </source>
</evidence>
<keyword evidence="3" id="KW-1185">Reference proteome</keyword>
<protein>
    <recommendedName>
        <fullName evidence="1">Protein kinase domain-containing protein</fullName>
    </recommendedName>
</protein>
<dbReference type="PANTHER" id="PTHR27006:SF586">
    <property type="entry name" value="CYSTEINE-RICH RECEPTOR-LIKE PROTEIN KINASE 10"/>
    <property type="match status" value="1"/>
</dbReference>
<accession>A0AAP0IET5</accession>
<dbReference type="GO" id="GO:0005524">
    <property type="term" value="F:ATP binding"/>
    <property type="evidence" value="ECO:0007669"/>
    <property type="project" value="InterPro"/>
</dbReference>
<comment type="caution">
    <text evidence="2">The sequence shown here is derived from an EMBL/GenBank/DDBJ whole genome shotgun (WGS) entry which is preliminary data.</text>
</comment>
<dbReference type="AlphaFoldDB" id="A0AAP0IET5"/>
<dbReference type="PROSITE" id="PS50011">
    <property type="entry name" value="PROTEIN_KINASE_DOM"/>
    <property type="match status" value="1"/>
</dbReference>
<dbReference type="PANTHER" id="PTHR27006">
    <property type="entry name" value="PROMASTIGOTE SURFACE ANTIGEN PROTEIN PSA"/>
    <property type="match status" value="1"/>
</dbReference>
<evidence type="ECO:0000313" key="3">
    <source>
        <dbReference type="Proteomes" id="UP001420932"/>
    </source>
</evidence>
<dbReference type="EMBL" id="JBBNAF010000009">
    <property type="protein sequence ID" value="KAK9114126.1"/>
    <property type="molecule type" value="Genomic_DNA"/>
</dbReference>
<gene>
    <name evidence="2" type="ORF">Syun_020923</name>
</gene>
<sequence length="234" mass="26254">MEFLGVSFCFTGEKSVEVVDLGSDSDLESQFEEDNGPTFNHTSVKREVSEFIVPEVLEALELGFKPSSPPPPTLSSPPSSPHRLSLAGTIDLKTSCPICKTSVAIGDLELMIKEHQGYIGEQKSRMQSLRLSCVLKVNIHCDGCKQDVKKLLQRIEDQSRSTSLDWAMRRDIILGIARGVLYLHQGSKLRIVHRDLKATYFGLLTQLLSEEVFDFSRGEMTQQKIKELKQSLNR</sequence>
<evidence type="ECO:0000313" key="2">
    <source>
        <dbReference type="EMBL" id="KAK9114126.1"/>
    </source>
</evidence>
<name>A0AAP0IET5_9MAGN</name>
<dbReference type="Proteomes" id="UP001420932">
    <property type="component" value="Unassembled WGS sequence"/>
</dbReference>
<proteinExistence type="predicted"/>
<dbReference type="InterPro" id="IPR011009">
    <property type="entry name" value="Kinase-like_dom_sf"/>
</dbReference>
<dbReference type="GO" id="GO:0004672">
    <property type="term" value="F:protein kinase activity"/>
    <property type="evidence" value="ECO:0007669"/>
    <property type="project" value="InterPro"/>
</dbReference>
<dbReference type="SUPFAM" id="SSF56112">
    <property type="entry name" value="Protein kinase-like (PK-like)"/>
    <property type="match status" value="1"/>
</dbReference>
<dbReference type="Gene3D" id="1.10.510.10">
    <property type="entry name" value="Transferase(Phosphotransferase) domain 1"/>
    <property type="match status" value="1"/>
</dbReference>
<dbReference type="InterPro" id="IPR000719">
    <property type="entry name" value="Prot_kinase_dom"/>
</dbReference>
<feature type="domain" description="Protein kinase" evidence="1">
    <location>
        <begin position="1"/>
        <end position="234"/>
    </location>
</feature>
<reference evidence="2 3" key="1">
    <citation type="submission" date="2024-01" db="EMBL/GenBank/DDBJ databases">
        <title>Genome assemblies of Stephania.</title>
        <authorList>
            <person name="Yang L."/>
        </authorList>
    </citation>
    <scope>NUCLEOTIDE SEQUENCE [LARGE SCALE GENOMIC DNA]</scope>
    <source>
        <strain evidence="2">YNDBR</strain>
        <tissue evidence="2">Leaf</tissue>
    </source>
</reference>
<organism evidence="2 3">
    <name type="scientific">Stephania yunnanensis</name>
    <dbReference type="NCBI Taxonomy" id="152371"/>
    <lineage>
        <taxon>Eukaryota</taxon>
        <taxon>Viridiplantae</taxon>
        <taxon>Streptophyta</taxon>
        <taxon>Embryophyta</taxon>
        <taxon>Tracheophyta</taxon>
        <taxon>Spermatophyta</taxon>
        <taxon>Magnoliopsida</taxon>
        <taxon>Ranunculales</taxon>
        <taxon>Menispermaceae</taxon>
        <taxon>Menispermoideae</taxon>
        <taxon>Cissampelideae</taxon>
        <taxon>Stephania</taxon>
    </lineage>
</organism>